<dbReference type="SUPFAM" id="SSF110849">
    <property type="entry name" value="ParB/Sulfiredoxin"/>
    <property type="match status" value="1"/>
</dbReference>
<evidence type="ECO:0000259" key="3">
    <source>
        <dbReference type="SMART" id="SM00470"/>
    </source>
</evidence>
<evidence type="ECO:0000313" key="5">
    <source>
        <dbReference type="Proteomes" id="UP000051936"/>
    </source>
</evidence>
<dbReference type="OrthoDB" id="7908920at2"/>
<dbReference type="NCBIfam" id="TIGR03454">
    <property type="entry name" value="partition_RepB"/>
    <property type="match status" value="1"/>
</dbReference>
<evidence type="ECO:0000256" key="1">
    <source>
        <dbReference type="ARBA" id="ARBA00006295"/>
    </source>
</evidence>
<proteinExistence type="inferred from homology"/>
<dbReference type="CDD" id="cd16405">
    <property type="entry name" value="RepB_like_N"/>
    <property type="match status" value="1"/>
</dbReference>
<sequence length="343" mass="37709">MGEDLMGRKNLLADLLDDKLTAVNEPLSGEPSDNRRPSQPTLGSRGAVGAMSRSLEMLSAERDAAKALTEQLSTGQAVVEIDPGLIDASIVPDRMTGVNEKHAALVESIRTNGQLVPILLRPHPTSPGRFQIAYGHRRVRALAELGHPARAVVRDLSDEDLVVAQGKENGEREDLSFIERASYGAALEDRGFKREIIMAALSVDKTELSRLISVCRALPRSLIDAIGPAPKTGRRRWMELAERMAGRHDQKSLADAMASDRFVRATSDDRFAIVFAALAPRKSKTPRPTTWADDDGKKIVKIERRADRVTLALDEKAAPAFGDFVISRLPELYRSFREGRTDD</sequence>
<dbReference type="Gene3D" id="1.10.10.2830">
    <property type="match status" value="1"/>
</dbReference>
<dbReference type="NCBIfam" id="TIGR00180">
    <property type="entry name" value="parB_part"/>
    <property type="match status" value="1"/>
</dbReference>
<reference evidence="4 5" key="1">
    <citation type="submission" date="2015-09" db="EMBL/GenBank/DDBJ databases">
        <title>Draft Genome Sequence of Bradyrhizobium manausense Strain BR 3351T, a Novel Symbiotic Nitrogen-Fixing Alphaproteobacterium Isolated from Brazilian Amazon Rain Forest.</title>
        <authorList>
            <person name="De Araujo J.L."/>
            <person name="Zilli J.E."/>
        </authorList>
    </citation>
    <scope>NUCLEOTIDE SEQUENCE [LARGE SCALE GENOMIC DNA]</scope>
    <source>
        <strain evidence="4 5">BR3351</strain>
    </source>
</reference>
<comment type="similarity">
    <text evidence="1">Belongs to the ParB family.</text>
</comment>
<protein>
    <submittedName>
        <fullName evidence="4">Plasmid partitioning protein</fullName>
    </submittedName>
</protein>
<dbReference type="Pfam" id="PF02195">
    <property type="entry name" value="ParB_N"/>
    <property type="match status" value="1"/>
</dbReference>
<dbReference type="SMART" id="SM00470">
    <property type="entry name" value="ParB"/>
    <property type="match status" value="1"/>
</dbReference>
<dbReference type="InterPro" id="IPR011111">
    <property type="entry name" value="Plasmid_RepB"/>
</dbReference>
<name>A0A0R3E0N8_9BRAD</name>
<dbReference type="AlphaFoldDB" id="A0A0R3E0N8"/>
<dbReference type="EMBL" id="LJYG01000034">
    <property type="protein sequence ID" value="KRQ15786.1"/>
    <property type="molecule type" value="Genomic_DNA"/>
</dbReference>
<dbReference type="PANTHER" id="PTHR33375:SF1">
    <property type="entry name" value="CHROMOSOME-PARTITIONING PROTEIN PARB-RELATED"/>
    <property type="match status" value="1"/>
</dbReference>
<evidence type="ECO:0000256" key="2">
    <source>
        <dbReference type="SAM" id="MobiDB-lite"/>
    </source>
</evidence>
<evidence type="ECO:0000313" key="4">
    <source>
        <dbReference type="EMBL" id="KRQ15786.1"/>
    </source>
</evidence>
<dbReference type="GO" id="GO:0007059">
    <property type="term" value="P:chromosome segregation"/>
    <property type="evidence" value="ECO:0007669"/>
    <property type="project" value="TreeGrafter"/>
</dbReference>
<dbReference type="PANTHER" id="PTHR33375">
    <property type="entry name" value="CHROMOSOME-PARTITIONING PROTEIN PARB-RELATED"/>
    <property type="match status" value="1"/>
</dbReference>
<dbReference type="STRING" id="989370.AOQ71_07810"/>
<organism evidence="4 5">
    <name type="scientific">Bradyrhizobium manausense</name>
    <dbReference type="NCBI Taxonomy" id="989370"/>
    <lineage>
        <taxon>Bacteria</taxon>
        <taxon>Pseudomonadati</taxon>
        <taxon>Pseudomonadota</taxon>
        <taxon>Alphaproteobacteria</taxon>
        <taxon>Hyphomicrobiales</taxon>
        <taxon>Nitrobacteraceae</taxon>
        <taxon>Bradyrhizobium</taxon>
    </lineage>
</organism>
<dbReference type="Proteomes" id="UP000051936">
    <property type="component" value="Unassembled WGS sequence"/>
</dbReference>
<comment type="caution">
    <text evidence="4">The sequence shown here is derived from an EMBL/GenBank/DDBJ whole genome shotgun (WGS) entry which is preliminary data.</text>
</comment>
<dbReference type="Gene3D" id="3.90.1530.30">
    <property type="match status" value="1"/>
</dbReference>
<accession>A0A0R3E0N8</accession>
<feature type="region of interest" description="Disordered" evidence="2">
    <location>
        <begin position="24"/>
        <end position="48"/>
    </location>
</feature>
<dbReference type="GO" id="GO:0005694">
    <property type="term" value="C:chromosome"/>
    <property type="evidence" value="ECO:0007669"/>
    <property type="project" value="TreeGrafter"/>
</dbReference>
<dbReference type="GO" id="GO:0003677">
    <property type="term" value="F:DNA binding"/>
    <property type="evidence" value="ECO:0007669"/>
    <property type="project" value="InterPro"/>
</dbReference>
<dbReference type="Pfam" id="PF07506">
    <property type="entry name" value="RepB"/>
    <property type="match status" value="1"/>
</dbReference>
<dbReference type="InterPro" id="IPR037972">
    <property type="entry name" value="RepB_N"/>
</dbReference>
<dbReference type="InterPro" id="IPR017819">
    <property type="entry name" value="Plasmid_partition_RepB"/>
</dbReference>
<feature type="domain" description="ParB-like N-terminal" evidence="3">
    <location>
        <begin position="79"/>
        <end position="170"/>
    </location>
</feature>
<dbReference type="InterPro" id="IPR036086">
    <property type="entry name" value="ParB/Sulfiredoxin_sf"/>
</dbReference>
<dbReference type="InterPro" id="IPR004437">
    <property type="entry name" value="ParB/RepB/Spo0J"/>
</dbReference>
<keyword evidence="5" id="KW-1185">Reference proteome</keyword>
<gene>
    <name evidence="4" type="ORF">AOQ71_07810</name>
</gene>
<dbReference type="SUPFAM" id="SSF109709">
    <property type="entry name" value="KorB DNA-binding domain-like"/>
    <property type="match status" value="1"/>
</dbReference>
<dbReference type="InterPro" id="IPR050336">
    <property type="entry name" value="Chromosome_partition/occlusion"/>
</dbReference>
<dbReference type="InterPro" id="IPR003115">
    <property type="entry name" value="ParB_N"/>
</dbReference>